<accession>A0A8S9SMM9</accession>
<protein>
    <submittedName>
        <fullName evidence="2">Uncharacterized protein</fullName>
    </submittedName>
</protein>
<reference evidence="2" key="1">
    <citation type="submission" date="2019-12" db="EMBL/GenBank/DDBJ databases">
        <title>Genome sequencing and annotation of Brassica cretica.</title>
        <authorList>
            <person name="Studholme D.J."/>
            <person name="Sarris P."/>
        </authorList>
    </citation>
    <scope>NUCLEOTIDE SEQUENCE</scope>
    <source>
        <strain evidence="2">PFS-109/04</strain>
        <tissue evidence="2">Leaf</tissue>
    </source>
</reference>
<feature type="compositionally biased region" description="Polar residues" evidence="1">
    <location>
        <begin position="47"/>
        <end position="70"/>
    </location>
</feature>
<dbReference type="EMBL" id="QGKX02000004">
    <property type="protein sequence ID" value="KAF3602991.1"/>
    <property type="molecule type" value="Genomic_DNA"/>
</dbReference>
<comment type="caution">
    <text evidence="2">The sequence shown here is derived from an EMBL/GenBank/DDBJ whole genome shotgun (WGS) entry which is preliminary data.</text>
</comment>
<evidence type="ECO:0000256" key="1">
    <source>
        <dbReference type="SAM" id="MobiDB-lite"/>
    </source>
</evidence>
<proteinExistence type="predicted"/>
<organism evidence="2 3">
    <name type="scientific">Brassica cretica</name>
    <name type="common">Mustard</name>
    <dbReference type="NCBI Taxonomy" id="69181"/>
    <lineage>
        <taxon>Eukaryota</taxon>
        <taxon>Viridiplantae</taxon>
        <taxon>Streptophyta</taxon>
        <taxon>Embryophyta</taxon>
        <taxon>Tracheophyta</taxon>
        <taxon>Spermatophyta</taxon>
        <taxon>Magnoliopsida</taxon>
        <taxon>eudicotyledons</taxon>
        <taxon>Gunneridae</taxon>
        <taxon>Pentapetalae</taxon>
        <taxon>rosids</taxon>
        <taxon>malvids</taxon>
        <taxon>Brassicales</taxon>
        <taxon>Brassicaceae</taxon>
        <taxon>Brassiceae</taxon>
        <taxon>Brassica</taxon>
    </lineage>
</organism>
<feature type="region of interest" description="Disordered" evidence="1">
    <location>
        <begin position="43"/>
        <end position="72"/>
    </location>
</feature>
<feature type="compositionally biased region" description="Polar residues" evidence="1">
    <location>
        <begin position="133"/>
        <end position="147"/>
    </location>
</feature>
<evidence type="ECO:0000313" key="3">
    <source>
        <dbReference type="Proteomes" id="UP000712600"/>
    </source>
</evidence>
<evidence type="ECO:0000313" key="2">
    <source>
        <dbReference type="EMBL" id="KAF3602991.1"/>
    </source>
</evidence>
<feature type="compositionally biased region" description="Low complexity" evidence="1">
    <location>
        <begin position="119"/>
        <end position="132"/>
    </location>
</feature>
<sequence>MRTPLSLTTTSPLHKIDDMAYGRKRLRNLAAATYATYGETFLDRTDPSASRSGTTSAQEYVPESQSQGRSSAHEYAPLVQYELPPYYPQYEADYQPRYEADYQPRYEADYQPQYEADFQPQCDQPQQRPPQQNFRGNSEETQNWGSSEKTDEFRGNIIAVGEPLGDFTKFRGNSDELAFSVGIPSEFPRYVGRI</sequence>
<feature type="region of interest" description="Disordered" evidence="1">
    <location>
        <begin position="119"/>
        <end position="153"/>
    </location>
</feature>
<gene>
    <name evidence="2" type="ORF">F2Q69_00035325</name>
</gene>
<dbReference type="Proteomes" id="UP000712600">
    <property type="component" value="Unassembled WGS sequence"/>
</dbReference>
<dbReference type="AlphaFoldDB" id="A0A8S9SMM9"/>
<name>A0A8S9SMM9_BRACR</name>